<dbReference type="InParanoid" id="A0A251SYL6"/>
<protein>
    <submittedName>
        <fullName evidence="2">Uncharacterized protein</fullName>
    </submittedName>
</protein>
<evidence type="ECO:0000313" key="3">
    <source>
        <dbReference type="Proteomes" id="UP000215914"/>
    </source>
</evidence>
<sequence>MKGINPSIRNLNYSFQTHSHFIPPSLNKTSTIFHSWIEVSSPVTEQVEKQEFKGEEAAKDVNVNEELLENPITPPPEEVITEPALEEAVPVTEAAGETAAENGCPVWRKPPAR</sequence>
<organism evidence="2 3">
    <name type="scientific">Helianthus annuus</name>
    <name type="common">Common sunflower</name>
    <dbReference type="NCBI Taxonomy" id="4232"/>
    <lineage>
        <taxon>Eukaryota</taxon>
        <taxon>Viridiplantae</taxon>
        <taxon>Streptophyta</taxon>
        <taxon>Embryophyta</taxon>
        <taxon>Tracheophyta</taxon>
        <taxon>Spermatophyta</taxon>
        <taxon>Magnoliopsida</taxon>
        <taxon>eudicotyledons</taxon>
        <taxon>Gunneridae</taxon>
        <taxon>Pentapetalae</taxon>
        <taxon>asterids</taxon>
        <taxon>campanulids</taxon>
        <taxon>Asterales</taxon>
        <taxon>Asteraceae</taxon>
        <taxon>Asteroideae</taxon>
        <taxon>Heliantheae alliance</taxon>
        <taxon>Heliantheae</taxon>
        <taxon>Helianthus</taxon>
    </lineage>
</organism>
<evidence type="ECO:0000256" key="1">
    <source>
        <dbReference type="SAM" id="MobiDB-lite"/>
    </source>
</evidence>
<name>A0A251SYL6_HELAN</name>
<evidence type="ECO:0000313" key="2">
    <source>
        <dbReference type="EMBL" id="OTG03930.1"/>
    </source>
</evidence>
<keyword evidence="3" id="KW-1185">Reference proteome</keyword>
<proteinExistence type="predicted"/>
<feature type="region of interest" description="Disordered" evidence="1">
    <location>
        <begin position="92"/>
        <end position="113"/>
    </location>
</feature>
<accession>A0A251SYL6</accession>
<reference evidence="3" key="1">
    <citation type="journal article" date="2017" name="Nature">
        <title>The sunflower genome provides insights into oil metabolism, flowering and Asterid evolution.</title>
        <authorList>
            <person name="Badouin H."/>
            <person name="Gouzy J."/>
            <person name="Grassa C.J."/>
            <person name="Murat F."/>
            <person name="Staton S.E."/>
            <person name="Cottret L."/>
            <person name="Lelandais-Briere C."/>
            <person name="Owens G.L."/>
            <person name="Carrere S."/>
            <person name="Mayjonade B."/>
            <person name="Legrand L."/>
            <person name="Gill N."/>
            <person name="Kane N.C."/>
            <person name="Bowers J.E."/>
            <person name="Hubner S."/>
            <person name="Bellec A."/>
            <person name="Berard A."/>
            <person name="Berges H."/>
            <person name="Blanchet N."/>
            <person name="Boniface M.C."/>
            <person name="Brunel D."/>
            <person name="Catrice O."/>
            <person name="Chaidir N."/>
            <person name="Claudel C."/>
            <person name="Donnadieu C."/>
            <person name="Faraut T."/>
            <person name="Fievet G."/>
            <person name="Helmstetter N."/>
            <person name="King M."/>
            <person name="Knapp S.J."/>
            <person name="Lai Z."/>
            <person name="Le Paslier M.C."/>
            <person name="Lippi Y."/>
            <person name="Lorenzon L."/>
            <person name="Mandel J.R."/>
            <person name="Marage G."/>
            <person name="Marchand G."/>
            <person name="Marquand E."/>
            <person name="Bret-Mestries E."/>
            <person name="Morien E."/>
            <person name="Nambeesan S."/>
            <person name="Nguyen T."/>
            <person name="Pegot-Espagnet P."/>
            <person name="Pouilly N."/>
            <person name="Raftis F."/>
            <person name="Sallet E."/>
            <person name="Schiex T."/>
            <person name="Thomas J."/>
            <person name="Vandecasteele C."/>
            <person name="Vares D."/>
            <person name="Vear F."/>
            <person name="Vautrin S."/>
            <person name="Crespi M."/>
            <person name="Mangin B."/>
            <person name="Burke J.M."/>
            <person name="Salse J."/>
            <person name="Munos S."/>
            <person name="Vincourt P."/>
            <person name="Rieseberg L.H."/>
            <person name="Langlade N.B."/>
        </authorList>
    </citation>
    <scope>NUCLEOTIDE SEQUENCE [LARGE SCALE GENOMIC DNA]</scope>
    <source>
        <strain evidence="3">cv. SF193</strain>
    </source>
</reference>
<gene>
    <name evidence="2" type="ORF">HannXRQ_Chr12g0356741</name>
</gene>
<dbReference type="Proteomes" id="UP000215914">
    <property type="component" value="Chromosome 12"/>
</dbReference>
<dbReference type="AlphaFoldDB" id="A0A251SYL6"/>
<feature type="compositionally biased region" description="Low complexity" evidence="1">
    <location>
        <begin position="92"/>
        <end position="101"/>
    </location>
</feature>
<dbReference type="EMBL" id="CM007901">
    <property type="protein sequence ID" value="OTG03930.1"/>
    <property type="molecule type" value="Genomic_DNA"/>
</dbReference>